<comment type="caution">
    <text evidence="1">The sequence shown here is derived from an EMBL/GenBank/DDBJ whole genome shotgun (WGS) entry which is preliminary data.</text>
</comment>
<dbReference type="Proteomes" id="UP001057402">
    <property type="component" value="Chromosome 9"/>
</dbReference>
<protein>
    <submittedName>
        <fullName evidence="1">Uncharacterized protein</fullName>
    </submittedName>
</protein>
<organism evidence="1 2">
    <name type="scientific">Melastoma candidum</name>
    <dbReference type="NCBI Taxonomy" id="119954"/>
    <lineage>
        <taxon>Eukaryota</taxon>
        <taxon>Viridiplantae</taxon>
        <taxon>Streptophyta</taxon>
        <taxon>Embryophyta</taxon>
        <taxon>Tracheophyta</taxon>
        <taxon>Spermatophyta</taxon>
        <taxon>Magnoliopsida</taxon>
        <taxon>eudicotyledons</taxon>
        <taxon>Gunneridae</taxon>
        <taxon>Pentapetalae</taxon>
        <taxon>rosids</taxon>
        <taxon>malvids</taxon>
        <taxon>Myrtales</taxon>
        <taxon>Melastomataceae</taxon>
        <taxon>Melastomatoideae</taxon>
        <taxon>Melastomateae</taxon>
        <taxon>Melastoma</taxon>
    </lineage>
</organism>
<gene>
    <name evidence="1" type="ORF">MLD38_031451</name>
</gene>
<evidence type="ECO:0000313" key="2">
    <source>
        <dbReference type="Proteomes" id="UP001057402"/>
    </source>
</evidence>
<accession>A0ACB9MPQ9</accession>
<evidence type="ECO:0000313" key="1">
    <source>
        <dbReference type="EMBL" id="KAI4326108.1"/>
    </source>
</evidence>
<name>A0ACB9MPQ9_9MYRT</name>
<keyword evidence="2" id="KW-1185">Reference proteome</keyword>
<proteinExistence type="predicted"/>
<sequence length="509" mass="55477">MENHHHHQMNVRSSTPLLEEHHQTCLQPRIPSFSEVLQEVKELYAIAIPLIVTSLLTYAKSATSTLFLGQIGKKALAGGSLATCVANITGYSVVSGLSLGMEGISSQAHGASNSVLLGKTLRRTILFLFASCLPISVLWLCAEPILLRLGQDPEIVSIAAVYLRLSIPDLFVQLWIHPLRIFLRTQKITSPLMVTAVFGVFVHTPVTYLFVHFLKLGIWGIVLATSVANLTIVMGLLSYIQLSHTCKESWMGWSIDCFHGWMPIIRLAIPSCATVCFEWWWYEIMIILAGYLSDAPAAVATMGIVIQETALIYTLPSSLGQAISTRVGMELGANRPKKARLSSLVGLACALLMGLVAMSFSLIVRNSWAWMFTSDATIAALTVTVLPVVGLSEVGNFPQTAGCSVLRGSSRPNLGTYINTVAFYGVGLGPGYYMGLRKGMGILGLWLGNLAAQLTCAAVMFSVVLRTNWAQQAQKAQERTERSPEDTPPPWTNHRNREQSKSECHDSGG</sequence>
<dbReference type="EMBL" id="CM042888">
    <property type="protein sequence ID" value="KAI4326108.1"/>
    <property type="molecule type" value="Genomic_DNA"/>
</dbReference>
<reference evidence="2" key="1">
    <citation type="journal article" date="2023" name="Front. Plant Sci.">
        <title>Chromosomal-level genome assembly of Melastoma candidum provides insights into trichome evolution.</title>
        <authorList>
            <person name="Zhong Y."/>
            <person name="Wu W."/>
            <person name="Sun C."/>
            <person name="Zou P."/>
            <person name="Liu Y."/>
            <person name="Dai S."/>
            <person name="Zhou R."/>
        </authorList>
    </citation>
    <scope>NUCLEOTIDE SEQUENCE [LARGE SCALE GENOMIC DNA]</scope>
</reference>